<feature type="non-terminal residue" evidence="1">
    <location>
        <position position="63"/>
    </location>
</feature>
<evidence type="ECO:0000313" key="3">
    <source>
        <dbReference type="Proteomes" id="UP000663856"/>
    </source>
</evidence>
<keyword evidence="4" id="KW-1185">Reference proteome</keyword>
<gene>
    <name evidence="2" type="ORF">OVN521_LOCUS42725</name>
    <name evidence="1" type="ORF">WKI299_LOCUS8765</name>
</gene>
<sequence>MELQDNDDEVWEWKKLAYESPNQQYFPPQQHKRYQFNLAIEHNILYTEIDGEYVPVVPLLADH</sequence>
<organism evidence="1 3">
    <name type="scientific">Rotaria magnacalcarata</name>
    <dbReference type="NCBI Taxonomy" id="392030"/>
    <lineage>
        <taxon>Eukaryota</taxon>
        <taxon>Metazoa</taxon>
        <taxon>Spiralia</taxon>
        <taxon>Gnathifera</taxon>
        <taxon>Rotifera</taxon>
        <taxon>Eurotatoria</taxon>
        <taxon>Bdelloidea</taxon>
        <taxon>Philodinida</taxon>
        <taxon>Philodinidae</taxon>
        <taxon>Rotaria</taxon>
    </lineage>
</organism>
<reference evidence="1" key="1">
    <citation type="submission" date="2021-02" db="EMBL/GenBank/DDBJ databases">
        <authorList>
            <person name="Nowell W R."/>
        </authorList>
    </citation>
    <scope>NUCLEOTIDE SEQUENCE</scope>
</reference>
<accession>A0A816P3K3</accession>
<comment type="caution">
    <text evidence="1">The sequence shown here is derived from an EMBL/GenBank/DDBJ whole genome shotgun (WGS) entry which is preliminary data.</text>
</comment>
<evidence type="ECO:0000313" key="4">
    <source>
        <dbReference type="Proteomes" id="UP000663866"/>
    </source>
</evidence>
<dbReference type="EMBL" id="CAJNRF010002826">
    <property type="protein sequence ID" value="CAF2043565.1"/>
    <property type="molecule type" value="Genomic_DNA"/>
</dbReference>
<evidence type="ECO:0000313" key="1">
    <source>
        <dbReference type="EMBL" id="CAF2043565.1"/>
    </source>
</evidence>
<dbReference type="AlphaFoldDB" id="A0A816P3K3"/>
<dbReference type="Proteomes" id="UP000663866">
    <property type="component" value="Unassembled WGS sequence"/>
</dbReference>
<evidence type="ECO:0000313" key="2">
    <source>
        <dbReference type="EMBL" id="CAF4540079.1"/>
    </source>
</evidence>
<dbReference type="EMBL" id="CAJOBG010059260">
    <property type="protein sequence ID" value="CAF4540079.1"/>
    <property type="molecule type" value="Genomic_DNA"/>
</dbReference>
<name>A0A816P3K3_9BILA</name>
<protein>
    <submittedName>
        <fullName evidence="1">Uncharacterized protein</fullName>
    </submittedName>
</protein>
<proteinExistence type="predicted"/>
<dbReference type="Proteomes" id="UP000663856">
    <property type="component" value="Unassembled WGS sequence"/>
</dbReference>